<dbReference type="EMBL" id="LT981265">
    <property type="protein sequence ID" value="SPC33666.1"/>
    <property type="molecule type" value="Genomic_DNA"/>
</dbReference>
<dbReference type="RefSeq" id="WP_103287519.1">
    <property type="nucleotide sequence ID" value="NZ_LT981265.1"/>
</dbReference>
<accession>A0A2K5APU6</accession>
<reference evidence="2" key="1">
    <citation type="submission" date="2018-01" db="EMBL/GenBank/DDBJ databases">
        <authorList>
            <person name="Kerou L M."/>
        </authorList>
    </citation>
    <scope>NUCLEOTIDE SEQUENCE [LARGE SCALE GENOMIC DNA]</scope>
    <source>
        <strain evidence="2">SCU2</strain>
    </source>
</reference>
<name>A0A2K5APU6_9ARCH</name>
<dbReference type="SUPFAM" id="SSF51905">
    <property type="entry name" value="FAD/NAD(P)-binding domain"/>
    <property type="match status" value="1"/>
</dbReference>
<dbReference type="Pfam" id="PF13450">
    <property type="entry name" value="NAD_binding_8"/>
    <property type="match status" value="1"/>
</dbReference>
<dbReference type="Proteomes" id="UP000236248">
    <property type="component" value="Chromosome NCAV"/>
</dbReference>
<dbReference type="AlphaFoldDB" id="A0A2K5APU6"/>
<gene>
    <name evidence="1" type="ORF">NCAV_0472</name>
</gene>
<protein>
    <submittedName>
        <fullName evidence="1">Putative digeranylgeranylglycerophospholipid reductase</fullName>
    </submittedName>
</protein>
<evidence type="ECO:0000313" key="1">
    <source>
        <dbReference type="EMBL" id="SPC33666.1"/>
    </source>
</evidence>
<proteinExistence type="predicted"/>
<sequence length="341" mass="39650">MRFAIIGAGVAGSFLASLLNSKGHTVEVFEMYSKEKHFPVCAWGTSKYMLEHFCSMVGLNFKDYILHVGNRLDIYLQNGKHDHLRLIGLITYDKRRWEQDMLKGINVNYGVRCVRDTFPVHKYDYVLDCTGFHRSMLPKPKEDLTIPVWEYMVDNLKNERDFYVIGYRNAMGYFWHFPLGNGRAFVGSGDFKKVYYGVNEFFQEEPEARILMRIGRPVRLAPPTRMDPVAYGNVVGVGESIGTVFPILGEGITPSLQSAEILYTLMVEGEYSPEAYRAMLHEKFGYYDDVYKVLRLKMEGKFSMLKHSRLLYNIYKHMKREEQRYGFEVSMDKFVNLINSI</sequence>
<dbReference type="Gene3D" id="3.50.50.60">
    <property type="entry name" value="FAD/NAD(P)-binding domain"/>
    <property type="match status" value="1"/>
</dbReference>
<dbReference type="PANTHER" id="PTHR42685:SF21">
    <property type="entry name" value="DEHYDROGENASE (FLAVOPROTEIN)-LIKE PROTEIN"/>
    <property type="match status" value="1"/>
</dbReference>
<evidence type="ECO:0000313" key="2">
    <source>
        <dbReference type="Proteomes" id="UP000236248"/>
    </source>
</evidence>
<dbReference type="GeneID" id="41594564"/>
<dbReference type="PANTHER" id="PTHR42685">
    <property type="entry name" value="GERANYLGERANYL DIPHOSPHATE REDUCTASE"/>
    <property type="match status" value="1"/>
</dbReference>
<keyword evidence="2" id="KW-1185">Reference proteome</keyword>
<dbReference type="InterPro" id="IPR050407">
    <property type="entry name" value="Geranylgeranyl_reductase"/>
</dbReference>
<dbReference type="InterPro" id="IPR036188">
    <property type="entry name" value="FAD/NAD-bd_sf"/>
</dbReference>
<dbReference type="KEGG" id="ncv:NCAV_0472"/>
<organism evidence="1 2">
    <name type="scientific">Candidatus Nitrosocaldus cavascurensis</name>
    <dbReference type="NCBI Taxonomy" id="2058097"/>
    <lineage>
        <taxon>Archaea</taxon>
        <taxon>Nitrososphaerota</taxon>
        <taxon>Nitrososphaeria</taxon>
        <taxon>Candidatus Nitrosocaldales</taxon>
        <taxon>Candidatus Nitrosocaldaceae</taxon>
        <taxon>Candidatus Nitrosocaldus</taxon>
    </lineage>
</organism>